<comment type="caution">
    <text evidence="2">The sequence shown here is derived from an EMBL/GenBank/DDBJ whole genome shotgun (WGS) entry which is preliminary data.</text>
</comment>
<sequence>MSDEKNTIIKRKMAAAGRDPGPLHLVADLSERMGGAGVGAFTEYFGEKCQLGGGDAPSFAALGEALAPYASASAIYHFRHISGGDFVVVLDADTSLRAAGWSLSETRELPDPKPETVSAIDRRLAKRLAIRTAELIFEKDDKTGVVKGGVELIASGDDPRRFDFAGDDQKVVCARYDVETLEAEALGSIRVFAAEKLTVAMRDYYAKTIPLAEEKWKRDLMKLAAMSPVEMRTSLAEQDIPLGLLMNLQPGQVVNLGMATIDDVKVRPVLQTQSKLELAGALGNRDGARALKIGSIAY</sequence>
<name>A0A2S7K1Q1_9PROT</name>
<proteinExistence type="predicted"/>
<dbReference type="Proteomes" id="UP000239504">
    <property type="component" value="Unassembled WGS sequence"/>
</dbReference>
<evidence type="ECO:0000313" key="2">
    <source>
        <dbReference type="EMBL" id="PQA86435.1"/>
    </source>
</evidence>
<evidence type="ECO:0000313" key="3">
    <source>
        <dbReference type="Proteomes" id="UP000239504"/>
    </source>
</evidence>
<keyword evidence="3" id="KW-1185">Reference proteome</keyword>
<dbReference type="RefSeq" id="WP_104831647.1">
    <property type="nucleotide sequence ID" value="NZ_PJCH01000015.1"/>
</dbReference>
<organism evidence="2 3">
    <name type="scientific">Hyphococcus luteus</name>
    <dbReference type="NCBI Taxonomy" id="2058213"/>
    <lineage>
        <taxon>Bacteria</taxon>
        <taxon>Pseudomonadati</taxon>
        <taxon>Pseudomonadota</taxon>
        <taxon>Alphaproteobacteria</taxon>
        <taxon>Parvularculales</taxon>
        <taxon>Parvularculaceae</taxon>
        <taxon>Hyphococcus</taxon>
    </lineage>
</organism>
<reference evidence="2 3" key="1">
    <citation type="submission" date="2017-12" db="EMBL/GenBank/DDBJ databases">
        <authorList>
            <person name="Hurst M.R.H."/>
        </authorList>
    </citation>
    <scope>NUCLEOTIDE SEQUENCE [LARGE SCALE GENOMIC DNA]</scope>
    <source>
        <strain evidence="2 3">SY-3-19</strain>
    </source>
</reference>
<dbReference type="EMBL" id="PJCH01000015">
    <property type="protein sequence ID" value="PQA86435.1"/>
    <property type="molecule type" value="Genomic_DNA"/>
</dbReference>
<accession>A0A2S7K1Q1</accession>
<feature type="domain" description="Flagellar motor switch protein FliN-like C-terminal" evidence="1">
    <location>
        <begin position="228"/>
        <end position="295"/>
    </location>
</feature>
<dbReference type="InterPro" id="IPR001543">
    <property type="entry name" value="FliN-like_C"/>
</dbReference>
<dbReference type="Pfam" id="PF01052">
    <property type="entry name" value="FliMN_C"/>
    <property type="match status" value="1"/>
</dbReference>
<protein>
    <recommendedName>
        <fullName evidence="1">Flagellar motor switch protein FliN-like C-terminal domain-containing protein</fullName>
    </recommendedName>
</protein>
<dbReference type="AlphaFoldDB" id="A0A2S7K1Q1"/>
<gene>
    <name evidence="2" type="ORF">CW354_19080</name>
</gene>
<evidence type="ECO:0000259" key="1">
    <source>
        <dbReference type="Pfam" id="PF01052"/>
    </source>
</evidence>